<accession>E6U2A5</accession>
<organism evidence="1 2">
    <name type="scientific">Evansella cellulosilytica (strain ATCC 21833 / DSM 2522 / FERM P-1141 / JCM 9156 / N-4)</name>
    <name type="common">Bacillus cellulosilyticus</name>
    <dbReference type="NCBI Taxonomy" id="649639"/>
    <lineage>
        <taxon>Bacteria</taxon>
        <taxon>Bacillati</taxon>
        <taxon>Bacillota</taxon>
        <taxon>Bacilli</taxon>
        <taxon>Bacillales</taxon>
        <taxon>Bacillaceae</taxon>
        <taxon>Evansella</taxon>
    </lineage>
</organism>
<protein>
    <submittedName>
        <fullName evidence="1">Uncharacterized protein</fullName>
    </submittedName>
</protein>
<reference evidence="1" key="1">
    <citation type="submission" date="2010-12" db="EMBL/GenBank/DDBJ databases">
        <title>Complete sequence of Bacillus cellulosilyticus DSM 2522.</title>
        <authorList>
            <consortium name="US DOE Joint Genome Institute"/>
            <person name="Lucas S."/>
            <person name="Copeland A."/>
            <person name="Lapidus A."/>
            <person name="Cheng J.-F."/>
            <person name="Bruce D."/>
            <person name="Goodwin L."/>
            <person name="Pitluck S."/>
            <person name="Chertkov O."/>
            <person name="Detter J.C."/>
            <person name="Han C."/>
            <person name="Tapia R."/>
            <person name="Land M."/>
            <person name="Hauser L."/>
            <person name="Jeffries C."/>
            <person name="Kyrpides N."/>
            <person name="Ivanova N."/>
            <person name="Mikhailova N."/>
            <person name="Brumm P."/>
            <person name="Mead D."/>
            <person name="Woyke T."/>
        </authorList>
    </citation>
    <scope>NUCLEOTIDE SEQUENCE [LARGE SCALE GENOMIC DNA]</scope>
    <source>
        <strain evidence="1">DSM 2522</strain>
    </source>
</reference>
<sequence>MMNTSRSLHLLNKRILLILMLNTFHLSTFKINDYYFHVKQLHELKILQEIELDGEVYFIYNEPNVSNILLSNK</sequence>
<proteinExistence type="predicted"/>
<dbReference type="HOGENOM" id="CLU_2696771_0_0_9"/>
<dbReference type="EMBL" id="CP002394">
    <property type="protein sequence ID" value="ADU30483.1"/>
    <property type="molecule type" value="Genomic_DNA"/>
</dbReference>
<dbReference type="KEGG" id="bco:Bcell_2223"/>
<dbReference type="AlphaFoldDB" id="E6U2A5"/>
<name>E6U2A5_EVAC2</name>
<keyword evidence="2" id="KW-1185">Reference proteome</keyword>
<evidence type="ECO:0000313" key="1">
    <source>
        <dbReference type="EMBL" id="ADU30483.1"/>
    </source>
</evidence>
<dbReference type="STRING" id="649639.Bcell_2223"/>
<gene>
    <name evidence="1" type="ordered locus">Bcell_2223</name>
</gene>
<dbReference type="RefSeq" id="WP_013488818.1">
    <property type="nucleotide sequence ID" value="NC_014829.1"/>
</dbReference>
<dbReference type="Proteomes" id="UP000001401">
    <property type="component" value="Chromosome"/>
</dbReference>
<evidence type="ECO:0000313" key="2">
    <source>
        <dbReference type="Proteomes" id="UP000001401"/>
    </source>
</evidence>